<evidence type="ECO:0000313" key="3">
    <source>
        <dbReference type="EMBL" id="MBY9073392.1"/>
    </source>
</evidence>
<protein>
    <recommendedName>
        <fullName evidence="1">Heme chaperone HemW</fullName>
    </recommendedName>
</protein>
<dbReference type="Pfam" id="PF04055">
    <property type="entry name" value="Radical_SAM"/>
    <property type="match status" value="1"/>
</dbReference>
<dbReference type="InterPro" id="IPR058240">
    <property type="entry name" value="rSAM_sf"/>
</dbReference>
<feature type="domain" description="Radical SAM core" evidence="2">
    <location>
        <begin position="23"/>
        <end position="250"/>
    </location>
</feature>
<dbReference type="PANTHER" id="PTHR13932">
    <property type="entry name" value="COPROPORPHYRINIGEN III OXIDASE"/>
    <property type="match status" value="1"/>
</dbReference>
<sequence>MSRAVEPVAVATTGRLRAADVVASFDGPVGAYVHVPFCERICPFCPYDKVVAEEGLARRYFAALRRELDGYVAELGAPFTSLYVGGGTPTLYPDELADVVARIPVTGERAVEVLPTHGTPERLGRLADIGFTAVSIGAQSFHDQILRRLVRPHDAAAARTAVEHALGRFDCVDVDLIVDVEWEDEDAFPGAFLEDVRTCFALGVDQVSTYPLMRFGYTPFGTARHDPRREHAVLARATELAEAMGYERRSVWTFNRRGAAPYTSITRRRFLGMGAGSSSFSGRDFYVNHFGVAAYADAVESGRLPVARWLHLGRWGGAAYDAFWQAYAGGADVDALRESYGPAVAGAVHAALAPLVPAGLVDRTPGGFRLTARGFDAYHDLERWVTYQLIEPLWAEMLTEHTAPACAADSRAQWAAPDRARTGRAWSLASRLFERPP</sequence>
<proteinExistence type="predicted"/>
<name>A0ABS7RFW9_9ACTN</name>
<reference evidence="3 4" key="1">
    <citation type="submission" date="2021-08" db="EMBL/GenBank/DDBJ databases">
        <title>Nocardioides bacterium WL0053 sp. nov., isolated from the sediment.</title>
        <authorList>
            <person name="Wang L."/>
            <person name="Zhang D."/>
            <person name="Zhang A."/>
        </authorList>
    </citation>
    <scope>NUCLEOTIDE SEQUENCE [LARGE SCALE GENOMIC DNA]</scope>
    <source>
        <strain evidence="3 4">WL0053</strain>
    </source>
</reference>
<evidence type="ECO:0000259" key="2">
    <source>
        <dbReference type="PROSITE" id="PS51918"/>
    </source>
</evidence>
<keyword evidence="4" id="KW-1185">Reference proteome</keyword>
<accession>A0ABS7RFW9</accession>
<dbReference type="InterPro" id="IPR006638">
    <property type="entry name" value="Elp3/MiaA/NifB-like_rSAM"/>
</dbReference>
<dbReference type="SUPFAM" id="SSF102114">
    <property type="entry name" value="Radical SAM enzymes"/>
    <property type="match status" value="1"/>
</dbReference>
<dbReference type="EMBL" id="JAIEZQ010000001">
    <property type="protein sequence ID" value="MBY9073392.1"/>
    <property type="molecule type" value="Genomic_DNA"/>
</dbReference>
<dbReference type="PANTHER" id="PTHR13932:SF5">
    <property type="entry name" value="RADICAL S-ADENOSYL METHIONINE DOMAIN-CONTAINING PROTEIN 1, MITOCHONDRIAL"/>
    <property type="match status" value="1"/>
</dbReference>
<organism evidence="3 4">
    <name type="scientific">Nocardioides jiangsuensis</name>
    <dbReference type="NCBI Taxonomy" id="2866161"/>
    <lineage>
        <taxon>Bacteria</taxon>
        <taxon>Bacillati</taxon>
        <taxon>Actinomycetota</taxon>
        <taxon>Actinomycetes</taxon>
        <taxon>Propionibacteriales</taxon>
        <taxon>Nocardioidaceae</taxon>
        <taxon>Nocardioides</taxon>
    </lineage>
</organism>
<dbReference type="RefSeq" id="WP_221023194.1">
    <property type="nucleotide sequence ID" value="NZ_JAIEZQ010000001.1"/>
</dbReference>
<dbReference type="InterPro" id="IPR007197">
    <property type="entry name" value="rSAM"/>
</dbReference>
<dbReference type="SFLD" id="SFLDS00029">
    <property type="entry name" value="Radical_SAM"/>
    <property type="match status" value="1"/>
</dbReference>
<gene>
    <name evidence="3" type="ORF">K1X13_01035</name>
</gene>
<comment type="caution">
    <text evidence="3">The sequence shown here is derived from an EMBL/GenBank/DDBJ whole genome shotgun (WGS) entry which is preliminary data.</text>
</comment>
<evidence type="ECO:0000313" key="4">
    <source>
        <dbReference type="Proteomes" id="UP000754710"/>
    </source>
</evidence>
<dbReference type="PROSITE" id="PS51918">
    <property type="entry name" value="RADICAL_SAM"/>
    <property type="match status" value="1"/>
</dbReference>
<dbReference type="InterPro" id="IPR034505">
    <property type="entry name" value="Coproporphyrinogen-III_oxidase"/>
</dbReference>
<dbReference type="SMART" id="SM00729">
    <property type="entry name" value="Elp3"/>
    <property type="match status" value="1"/>
</dbReference>
<evidence type="ECO:0000256" key="1">
    <source>
        <dbReference type="ARBA" id="ARBA00017228"/>
    </source>
</evidence>
<dbReference type="Proteomes" id="UP000754710">
    <property type="component" value="Unassembled WGS sequence"/>
</dbReference>
<dbReference type="CDD" id="cd01335">
    <property type="entry name" value="Radical_SAM"/>
    <property type="match status" value="1"/>
</dbReference>
<dbReference type="SFLD" id="SFLDG01065">
    <property type="entry name" value="anaerobic_coproporphyrinogen-I"/>
    <property type="match status" value="1"/>
</dbReference>